<accession>A0ACB9P1G4</accession>
<keyword evidence="2" id="KW-1185">Reference proteome</keyword>
<comment type="caution">
    <text evidence="1">The sequence shown here is derived from an EMBL/GenBank/DDBJ whole genome shotgun (WGS) entry which is preliminary data.</text>
</comment>
<dbReference type="EMBL" id="CM042886">
    <property type="protein sequence ID" value="KAI4342101.1"/>
    <property type="molecule type" value="Genomic_DNA"/>
</dbReference>
<evidence type="ECO:0000313" key="1">
    <source>
        <dbReference type="EMBL" id="KAI4342101.1"/>
    </source>
</evidence>
<name>A0ACB9P1G4_9MYRT</name>
<organism evidence="1 2">
    <name type="scientific">Melastoma candidum</name>
    <dbReference type="NCBI Taxonomy" id="119954"/>
    <lineage>
        <taxon>Eukaryota</taxon>
        <taxon>Viridiplantae</taxon>
        <taxon>Streptophyta</taxon>
        <taxon>Embryophyta</taxon>
        <taxon>Tracheophyta</taxon>
        <taxon>Spermatophyta</taxon>
        <taxon>Magnoliopsida</taxon>
        <taxon>eudicotyledons</taxon>
        <taxon>Gunneridae</taxon>
        <taxon>Pentapetalae</taxon>
        <taxon>rosids</taxon>
        <taxon>malvids</taxon>
        <taxon>Myrtales</taxon>
        <taxon>Melastomataceae</taxon>
        <taxon>Melastomatoideae</taxon>
        <taxon>Melastomateae</taxon>
        <taxon>Melastoma</taxon>
    </lineage>
</organism>
<protein>
    <submittedName>
        <fullName evidence="1">Uncharacterized protein</fullName>
    </submittedName>
</protein>
<proteinExistence type="predicted"/>
<dbReference type="Proteomes" id="UP001057402">
    <property type="component" value="Chromosome 7"/>
</dbReference>
<gene>
    <name evidence="1" type="ORF">MLD38_026758</name>
</gene>
<reference evidence="2" key="1">
    <citation type="journal article" date="2023" name="Front. Plant Sci.">
        <title>Chromosomal-level genome assembly of Melastoma candidum provides insights into trichome evolution.</title>
        <authorList>
            <person name="Zhong Y."/>
            <person name="Wu W."/>
            <person name="Sun C."/>
            <person name="Zou P."/>
            <person name="Liu Y."/>
            <person name="Dai S."/>
            <person name="Zhou R."/>
        </authorList>
    </citation>
    <scope>NUCLEOTIDE SEQUENCE [LARGE SCALE GENOMIC DNA]</scope>
</reference>
<sequence length="378" mass="43787">MYQFSDFPWPSSVVEEFPDHCQILEYMEEYARQFDLVRHIMFRSKVVSVWYERDADEDEETEGWDFWGGSREAFGWKGKWEVQVETSSDGHTSMETYVVDFVILCIGRFSGNPNFPEFPPGKGPETFHGKVIHSEDYATMGHERAKEFVRGKSVVVVGFRKSALYIAMECSNINASRSRSAPACSTVQASFYNRVEEGSIVLKKALKFEFRRDGISIDGKLTEVKADVVIMATGFKGDQKLSDIFESQSFRNCILRPPSAVVSLYRECIHPQIPQFAVIGFSKNLSNLYTFEMHCRWLVELLAGKFRLTPICEMEKDMEEWENYLESSGKGYRKFCQGALHIWNNDQMCKDMGWNQRRKTEFFLEWFEPYGPSDYASP</sequence>
<evidence type="ECO:0000313" key="2">
    <source>
        <dbReference type="Proteomes" id="UP001057402"/>
    </source>
</evidence>